<evidence type="ECO:0000313" key="4">
    <source>
        <dbReference type="Proteomes" id="UP000214646"/>
    </source>
</evidence>
<dbReference type="Proteomes" id="UP000214646">
    <property type="component" value="Unassembled WGS sequence"/>
</dbReference>
<dbReference type="SUPFAM" id="SSF56281">
    <property type="entry name" value="Metallo-hydrolase/oxidoreductase"/>
    <property type="match status" value="1"/>
</dbReference>
<dbReference type="AlphaFoldDB" id="A0A225DF87"/>
<dbReference type="InterPro" id="IPR001279">
    <property type="entry name" value="Metallo-B-lactamas"/>
</dbReference>
<organism evidence="3 4">
    <name type="scientific">Fimbriiglobus ruber</name>
    <dbReference type="NCBI Taxonomy" id="1908690"/>
    <lineage>
        <taxon>Bacteria</taxon>
        <taxon>Pseudomonadati</taxon>
        <taxon>Planctomycetota</taxon>
        <taxon>Planctomycetia</taxon>
        <taxon>Gemmatales</taxon>
        <taxon>Gemmataceae</taxon>
        <taxon>Fimbriiglobus</taxon>
    </lineage>
</organism>
<feature type="compositionally biased region" description="Pro residues" evidence="1">
    <location>
        <begin position="261"/>
        <end position="271"/>
    </location>
</feature>
<dbReference type="InterPro" id="IPR052533">
    <property type="entry name" value="WalJ/YycJ-like"/>
</dbReference>
<dbReference type="InterPro" id="IPR036866">
    <property type="entry name" value="RibonucZ/Hydroxyglut_hydro"/>
</dbReference>
<evidence type="ECO:0000313" key="3">
    <source>
        <dbReference type="EMBL" id="OWK38314.1"/>
    </source>
</evidence>
<protein>
    <submittedName>
        <fullName evidence="3">Metal-dependent hydrolases of the beta-lactamase superfamily I</fullName>
    </submittedName>
</protein>
<feature type="region of interest" description="Disordered" evidence="1">
    <location>
        <begin position="254"/>
        <end position="287"/>
    </location>
</feature>
<reference evidence="4" key="1">
    <citation type="submission" date="2017-06" db="EMBL/GenBank/DDBJ databases">
        <title>Genome analysis of Fimbriiglobus ruber SP5, the first member of the order Planctomycetales with confirmed chitinolytic capability.</title>
        <authorList>
            <person name="Ravin N.V."/>
            <person name="Rakitin A.L."/>
            <person name="Ivanova A.A."/>
            <person name="Beletsky A.V."/>
            <person name="Kulichevskaya I.S."/>
            <person name="Mardanov A.V."/>
            <person name="Dedysh S.N."/>
        </authorList>
    </citation>
    <scope>NUCLEOTIDE SEQUENCE [LARGE SCALE GENOMIC DNA]</scope>
    <source>
        <strain evidence="4">SP5</strain>
    </source>
</reference>
<dbReference type="PANTHER" id="PTHR47619">
    <property type="entry name" value="METALLO-HYDROLASE YYCJ-RELATED"/>
    <property type="match status" value="1"/>
</dbReference>
<gene>
    <name evidence="3" type="ORF">FRUB_07434</name>
</gene>
<dbReference type="Pfam" id="PF12706">
    <property type="entry name" value="Lactamase_B_2"/>
    <property type="match status" value="1"/>
</dbReference>
<name>A0A225DF87_9BACT</name>
<proteinExistence type="predicted"/>
<dbReference type="Gene3D" id="3.60.15.10">
    <property type="entry name" value="Ribonuclease Z/Hydroxyacylglutathione hydrolase-like"/>
    <property type="match status" value="1"/>
</dbReference>
<keyword evidence="3" id="KW-0378">Hydrolase</keyword>
<dbReference type="GO" id="GO:0016787">
    <property type="term" value="F:hydrolase activity"/>
    <property type="evidence" value="ECO:0007669"/>
    <property type="project" value="UniProtKB-KW"/>
</dbReference>
<evidence type="ECO:0000256" key="1">
    <source>
        <dbReference type="SAM" id="MobiDB-lite"/>
    </source>
</evidence>
<evidence type="ECO:0000259" key="2">
    <source>
        <dbReference type="Pfam" id="PF12706"/>
    </source>
</evidence>
<keyword evidence="4" id="KW-1185">Reference proteome</keyword>
<comment type="caution">
    <text evidence="3">The sequence shown here is derived from an EMBL/GenBank/DDBJ whole genome shotgun (WGS) entry which is preliminary data.</text>
</comment>
<feature type="domain" description="Metallo-beta-lactamase" evidence="2">
    <location>
        <begin position="8"/>
        <end position="199"/>
    </location>
</feature>
<dbReference type="PANTHER" id="PTHR47619:SF1">
    <property type="entry name" value="EXODEOXYRIBONUCLEASE WALJ"/>
    <property type="match status" value="1"/>
</dbReference>
<dbReference type="EMBL" id="NIDE01000014">
    <property type="protein sequence ID" value="OWK38314.1"/>
    <property type="molecule type" value="Genomic_DNA"/>
</dbReference>
<accession>A0A225DF87</accession>
<sequence length="287" mass="30629">MEVDGLGLLIDCGFPPHVLAARLSAVGRSWKSVSAVLLTHTHGDHWNSYTLEHLRRLNVPLVAHPDHHAMLAARAEHEPLRRAGLARPFGNGWFDLAPTLSALPIRVPHDSEPTFAFRFESRDGAGQSGWAVGYVSDAGHVTSELTRLLAGVDLLAVEYNHDVAMQRASGRPAILVSRVLGKNGHLSNAQAAELTRAVAKSGGPDGLRHLVQLHLSRDCNTPELAARAGREALAACAPAANLITSSQFTPTAPVELVSRPGRPPRPAPPAIQPALPGMETDVESSVR</sequence>